<dbReference type="EMBL" id="MFAY01000064">
    <property type="protein sequence ID" value="OGD87145.1"/>
    <property type="molecule type" value="Genomic_DNA"/>
</dbReference>
<organism evidence="7 8">
    <name type="scientific">Candidatus Curtissbacteria bacterium RIFCSPHIGHO2_01_FULL_40_12</name>
    <dbReference type="NCBI Taxonomy" id="1797710"/>
    <lineage>
        <taxon>Bacteria</taxon>
        <taxon>Candidatus Curtissiibacteriota</taxon>
    </lineage>
</organism>
<dbReference type="Proteomes" id="UP000178577">
    <property type="component" value="Unassembled WGS sequence"/>
</dbReference>
<keyword evidence="3" id="KW-0378">Hydrolase</keyword>
<evidence type="ECO:0000256" key="2">
    <source>
        <dbReference type="ARBA" id="ARBA00022723"/>
    </source>
</evidence>
<feature type="chain" id="PRO_5009518693" description="Peptidase M10 metallopeptidase domain-containing protein" evidence="5">
    <location>
        <begin position="23"/>
        <end position="282"/>
    </location>
</feature>
<dbReference type="GO" id="GO:0004222">
    <property type="term" value="F:metalloendopeptidase activity"/>
    <property type="evidence" value="ECO:0007669"/>
    <property type="project" value="InterPro"/>
</dbReference>
<feature type="domain" description="Peptidase M10 metallopeptidase" evidence="6">
    <location>
        <begin position="213"/>
        <end position="282"/>
    </location>
</feature>
<dbReference type="InterPro" id="IPR001818">
    <property type="entry name" value="Pept_M10_metallopeptidase"/>
</dbReference>
<dbReference type="Gene3D" id="3.40.390.10">
    <property type="entry name" value="Collagenase (Catalytic Domain)"/>
    <property type="match status" value="1"/>
</dbReference>
<keyword evidence="5" id="KW-0732">Signal</keyword>
<evidence type="ECO:0000313" key="7">
    <source>
        <dbReference type="EMBL" id="OGD87145.1"/>
    </source>
</evidence>
<evidence type="ECO:0000256" key="3">
    <source>
        <dbReference type="ARBA" id="ARBA00022801"/>
    </source>
</evidence>
<evidence type="ECO:0000259" key="6">
    <source>
        <dbReference type="Pfam" id="PF00413"/>
    </source>
</evidence>
<evidence type="ECO:0000256" key="4">
    <source>
        <dbReference type="ARBA" id="ARBA00022833"/>
    </source>
</evidence>
<name>A0A1F5G5Q2_9BACT</name>
<comment type="caution">
    <text evidence="7">The sequence shown here is derived from an EMBL/GenBank/DDBJ whole genome shotgun (WGS) entry which is preliminary data.</text>
</comment>
<dbReference type="GO" id="GO:0006508">
    <property type="term" value="P:proteolysis"/>
    <property type="evidence" value="ECO:0007669"/>
    <property type="project" value="UniProtKB-KW"/>
</dbReference>
<sequence>MKRKIAALLSILSLFLVSPALAAPPTSTATLETRGTHKTLKLPAEADVSPVISLGTAVDPKDGKLVEGLAIIHFKDKKAKGGNPAKGPKATQCWGYLANGAKWKTVEPWMVNPANLRGLTDSFVFDNIGADVSKWEDAADGVVGSGAGFDILGDGSQTASTLVADTSSPDGQNEVYFADVSSGGAIAVTIVWGIFSGPTFNRRLVEWDQVYDDVDFDWSASGETGKMDFENIATHELGHSVGMDDLYNSSCAQETMYGYADNAETKKRDLATGDIKGIDLLY</sequence>
<proteinExistence type="predicted"/>
<feature type="signal peptide" evidence="5">
    <location>
        <begin position="1"/>
        <end position="22"/>
    </location>
</feature>
<dbReference type="SUPFAM" id="SSF55486">
    <property type="entry name" value="Metalloproteases ('zincins'), catalytic domain"/>
    <property type="match status" value="1"/>
</dbReference>
<keyword evidence="1" id="KW-0645">Protease</keyword>
<dbReference type="AlphaFoldDB" id="A0A1F5G5Q2"/>
<evidence type="ECO:0000256" key="5">
    <source>
        <dbReference type="SAM" id="SignalP"/>
    </source>
</evidence>
<gene>
    <name evidence="7" type="ORF">A2693_01390</name>
</gene>
<protein>
    <recommendedName>
        <fullName evidence="6">Peptidase M10 metallopeptidase domain-containing protein</fullName>
    </recommendedName>
</protein>
<dbReference type="GO" id="GO:0031012">
    <property type="term" value="C:extracellular matrix"/>
    <property type="evidence" value="ECO:0007669"/>
    <property type="project" value="InterPro"/>
</dbReference>
<evidence type="ECO:0000313" key="8">
    <source>
        <dbReference type="Proteomes" id="UP000178577"/>
    </source>
</evidence>
<accession>A0A1F5G5Q2</accession>
<keyword evidence="4" id="KW-0862">Zinc</keyword>
<dbReference type="InterPro" id="IPR024079">
    <property type="entry name" value="MetalloPept_cat_dom_sf"/>
</dbReference>
<keyword evidence="2" id="KW-0479">Metal-binding</keyword>
<evidence type="ECO:0000256" key="1">
    <source>
        <dbReference type="ARBA" id="ARBA00022670"/>
    </source>
</evidence>
<dbReference type="GO" id="GO:0008270">
    <property type="term" value="F:zinc ion binding"/>
    <property type="evidence" value="ECO:0007669"/>
    <property type="project" value="InterPro"/>
</dbReference>
<reference evidence="7 8" key="1">
    <citation type="journal article" date="2016" name="Nat. Commun.">
        <title>Thousands of microbial genomes shed light on interconnected biogeochemical processes in an aquifer system.</title>
        <authorList>
            <person name="Anantharaman K."/>
            <person name="Brown C.T."/>
            <person name="Hug L.A."/>
            <person name="Sharon I."/>
            <person name="Castelle C.J."/>
            <person name="Probst A.J."/>
            <person name="Thomas B.C."/>
            <person name="Singh A."/>
            <person name="Wilkins M.J."/>
            <person name="Karaoz U."/>
            <person name="Brodie E.L."/>
            <person name="Williams K.H."/>
            <person name="Hubbard S.S."/>
            <person name="Banfield J.F."/>
        </authorList>
    </citation>
    <scope>NUCLEOTIDE SEQUENCE [LARGE SCALE GENOMIC DNA]</scope>
</reference>
<dbReference type="Pfam" id="PF00413">
    <property type="entry name" value="Peptidase_M10"/>
    <property type="match status" value="1"/>
</dbReference>